<dbReference type="PANTHER" id="PTHR37981">
    <property type="entry name" value="LIPASE 2"/>
    <property type="match status" value="1"/>
</dbReference>
<dbReference type="Pfam" id="PF14200">
    <property type="entry name" value="RicinB_lectin_2"/>
    <property type="match status" value="1"/>
</dbReference>
<dbReference type="OrthoDB" id="9807519at2"/>
<keyword evidence="3" id="KW-1185">Reference proteome</keyword>
<proteinExistence type="predicted"/>
<evidence type="ECO:0000313" key="3">
    <source>
        <dbReference type="Proteomes" id="UP000265768"/>
    </source>
</evidence>
<dbReference type="Gene3D" id="3.40.50.1110">
    <property type="entry name" value="SGNH hydrolase"/>
    <property type="match status" value="1"/>
</dbReference>
<dbReference type="SUPFAM" id="SSF52266">
    <property type="entry name" value="SGNH hydrolase"/>
    <property type="match status" value="1"/>
</dbReference>
<dbReference type="InterPro" id="IPR035992">
    <property type="entry name" value="Ricin_B-like_lectins"/>
</dbReference>
<dbReference type="InterPro" id="IPR037460">
    <property type="entry name" value="SEST-like"/>
</dbReference>
<accession>A0A3A4ANM5</accession>
<dbReference type="InterPro" id="IPR036514">
    <property type="entry name" value="SGNH_hydro_sf"/>
</dbReference>
<dbReference type="Proteomes" id="UP000265768">
    <property type="component" value="Unassembled WGS sequence"/>
</dbReference>
<dbReference type="SUPFAM" id="SSF50370">
    <property type="entry name" value="Ricin B-like lectins"/>
    <property type="match status" value="2"/>
</dbReference>
<comment type="caution">
    <text evidence="2">The sequence shown here is derived from an EMBL/GenBank/DDBJ whole genome shotgun (WGS) entry which is preliminary data.</text>
</comment>
<reference evidence="2 3" key="1">
    <citation type="submission" date="2018-09" db="EMBL/GenBank/DDBJ databases">
        <title>YIM 75507 draft genome.</title>
        <authorList>
            <person name="Tang S."/>
            <person name="Feng Y."/>
        </authorList>
    </citation>
    <scope>NUCLEOTIDE SEQUENCE [LARGE SCALE GENOMIC DNA]</scope>
    <source>
        <strain evidence="2 3">YIM 75507</strain>
    </source>
</reference>
<dbReference type="AlphaFoldDB" id="A0A3A4ANM5"/>
<dbReference type="CDD" id="cd00161">
    <property type="entry name" value="beta-trefoil_Ricin-like"/>
    <property type="match status" value="2"/>
</dbReference>
<dbReference type="PANTHER" id="PTHR37981:SF1">
    <property type="entry name" value="SGNH HYDROLASE-TYPE ESTERASE DOMAIN-CONTAINING PROTEIN"/>
    <property type="match status" value="1"/>
</dbReference>
<sequence length="681" mass="72164">MRGVHFSGICGLLASSAHVQWRCAMRRPLPLLIALTVALTPALAAVTPARAAEPAAPLAAATPLPPHLEEIRKAESVALYGDAAIRPLAQRKTSLASMGDSEISGEGAFDRSLYEPGTDGPDNWCHRSVKAAVHVTAIPADVTYNLSCSGAQTNDLTIGGTHQYEELNQGDNLAIKARNTRVRMIVVVAGANDDGGPEFGPTMTDCVERRVLFKGACWPSHDPTWAQRVEFVVPRLAKALADVRKIMTDAGYTDADYQLVSMSYPGPASPDVQDNPSFPGWYGGGCLGYLADLAFARNKAVPLLELGVRRAAAQAGARYLDASRLFHGTEVCQDTTWVTGLHAVNGDLLDPNAVRQSFHPNTRGHAAFAACLTQFFGSAAPQAACMNPAGSLNPKVYPGLPEFRQLRHAATGNCLDVDGNSSRNGRAIVSWPCEGTLNEAFWHDPGTRAVHTALSQDRCLDVKDGRIAAGTAVQVWDCNASAAQRWTHDGARLRPESAPSLCATLPGTARALADRLVLAACDGTDQRQVFRWETRKALTYTQLKLGGRCLDAPGSGPASGANLVLYPCDGGADQFWAFNPVSGQLHNLADPGMCADVEGGVMAQGTPVQVATCASAVGQYAASMRWTAVPGGYASRKDPSWVIGASGTGDNAPVTLQRAASWAPGASRTPDPWKFLTADVY</sequence>
<feature type="domain" description="Ricin B lectin" evidence="1">
    <location>
        <begin position="536"/>
        <end position="676"/>
    </location>
</feature>
<dbReference type="SMART" id="SM00458">
    <property type="entry name" value="RICIN"/>
    <property type="match status" value="2"/>
</dbReference>
<organism evidence="2 3">
    <name type="scientific">Bailinhaonella thermotolerans</name>
    <dbReference type="NCBI Taxonomy" id="1070861"/>
    <lineage>
        <taxon>Bacteria</taxon>
        <taxon>Bacillati</taxon>
        <taxon>Actinomycetota</taxon>
        <taxon>Actinomycetes</taxon>
        <taxon>Streptosporangiales</taxon>
        <taxon>Streptosporangiaceae</taxon>
        <taxon>Bailinhaonella</taxon>
    </lineage>
</organism>
<dbReference type="GO" id="GO:0016788">
    <property type="term" value="F:hydrolase activity, acting on ester bonds"/>
    <property type="evidence" value="ECO:0007669"/>
    <property type="project" value="InterPro"/>
</dbReference>
<dbReference type="InterPro" id="IPR000772">
    <property type="entry name" value="Ricin_B_lectin"/>
</dbReference>
<name>A0A3A4ANM5_9ACTN</name>
<dbReference type="GO" id="GO:0006629">
    <property type="term" value="P:lipid metabolic process"/>
    <property type="evidence" value="ECO:0007669"/>
    <property type="project" value="TreeGrafter"/>
</dbReference>
<evidence type="ECO:0000313" key="2">
    <source>
        <dbReference type="EMBL" id="RJL30065.1"/>
    </source>
</evidence>
<dbReference type="Pfam" id="PF00652">
    <property type="entry name" value="Ricin_B_lectin"/>
    <property type="match status" value="1"/>
</dbReference>
<dbReference type="Gene3D" id="2.80.10.50">
    <property type="match status" value="3"/>
</dbReference>
<dbReference type="EMBL" id="QZEY01000010">
    <property type="protein sequence ID" value="RJL30065.1"/>
    <property type="molecule type" value="Genomic_DNA"/>
</dbReference>
<gene>
    <name evidence="2" type="ORF">D5H75_24355</name>
</gene>
<protein>
    <recommendedName>
        <fullName evidence="1">Ricin B lectin domain-containing protein</fullName>
    </recommendedName>
</protein>
<feature type="domain" description="Ricin B lectin" evidence="1">
    <location>
        <begin position="403"/>
        <end position="533"/>
    </location>
</feature>
<dbReference type="PROSITE" id="PS50231">
    <property type="entry name" value="RICIN_B_LECTIN"/>
    <property type="match status" value="3"/>
</dbReference>
<evidence type="ECO:0000259" key="1">
    <source>
        <dbReference type="SMART" id="SM00458"/>
    </source>
</evidence>